<dbReference type="PANTHER" id="PTHR43606:SF2">
    <property type="entry name" value="ALKALINE PHOSPHATASE FAMILY PROTEIN (AFU_ORTHOLOGUE AFUA_5G03860)"/>
    <property type="match status" value="1"/>
</dbReference>
<feature type="non-terminal residue" evidence="4">
    <location>
        <position position="1"/>
    </location>
</feature>
<dbReference type="Gene3D" id="3.60.21.70">
    <property type="entry name" value="PhoD-like phosphatase"/>
    <property type="match status" value="1"/>
</dbReference>
<dbReference type="InterPro" id="IPR052900">
    <property type="entry name" value="Phospholipid_Metab_Enz"/>
</dbReference>
<keyword evidence="2" id="KW-1133">Transmembrane helix</keyword>
<dbReference type="InterPro" id="IPR018946">
    <property type="entry name" value="PhoD-like_MPP"/>
</dbReference>
<dbReference type="Proteomes" id="UP000258309">
    <property type="component" value="Unassembled WGS sequence"/>
</dbReference>
<dbReference type="EMBL" id="NCSJ02000035">
    <property type="protein sequence ID" value="RFU33438.1"/>
    <property type="molecule type" value="Genomic_DNA"/>
</dbReference>
<feature type="transmembrane region" description="Helical" evidence="2">
    <location>
        <begin position="137"/>
        <end position="158"/>
    </location>
</feature>
<organism evidence="4 5">
    <name type="scientific">Scytalidium lignicola</name>
    <name type="common">Hyphomycete</name>
    <dbReference type="NCBI Taxonomy" id="5539"/>
    <lineage>
        <taxon>Eukaryota</taxon>
        <taxon>Fungi</taxon>
        <taxon>Dikarya</taxon>
        <taxon>Ascomycota</taxon>
        <taxon>Pezizomycotina</taxon>
        <taxon>Leotiomycetes</taxon>
        <taxon>Leotiomycetes incertae sedis</taxon>
        <taxon>Scytalidium</taxon>
    </lineage>
</organism>
<gene>
    <name evidence="4" type="ORF">B7463_g2877</name>
</gene>
<feature type="region of interest" description="Disordered" evidence="1">
    <location>
        <begin position="70"/>
        <end position="103"/>
    </location>
</feature>
<dbReference type="InterPro" id="IPR029052">
    <property type="entry name" value="Metallo-depent_PP-like"/>
</dbReference>
<dbReference type="CDD" id="cd07389">
    <property type="entry name" value="MPP_PhoD"/>
    <property type="match status" value="1"/>
</dbReference>
<sequence>MANFLETSAAVASVALRALCYAFLRWIPSSIFLKPIYTLFLIYVPSFISIFLTQSRYDVVEDDVNITVTETEVDAPPDSPSTDPPSRNLRSHDNTTPPSDETIEEDVQITETLILEERSPKLLRTLLTGLPSPTSNLLSLLTLLINIGLFLGVTDYLYTSKVFYPSHDLSFVRIGYVTPTEAKFLIREPSVEQLPLFLSYRPLRDDSPSDNSAWKSGGELYYLGNDTDYTGVITIPLQNTPETTYQWVTSNNHTGYFTTPPKPGNIGKHGTYTFLTSSCIIPRFPYSPFDKVLGMPGFRSMAKVLKSIPGGAQFMLFLGDFIYIDVPKRYGAALEDYRREYRHVFASPDWPEVGKNLSWIATIDDHEIANDWDNGTTGVYTNAISAWNDYHGSVNPPLARQAGSNYKPRSGATYFEFAQGPASFFLLDTRTYRNPSATLPANSTDKTMLGTGQLEDLLAYLARPEPKGVKWKFVVSSVPFTKNWRVNSLDTWAGYLDERQKILEAMWDVGARGGVGVVVLSGDRHEFAATAFPPPTGGKWPLSATVHEFSTSPLSQFYLPLQTYKQTDDEDVLIRYIPQGNSKLGAITIENPEAGDQSILKFHLYVDGVEAWSSIILSPPDIPGNQRVKDALWGQGIW</sequence>
<dbReference type="STRING" id="5539.A0A3E2HJ41"/>
<dbReference type="OrthoDB" id="2100241at2759"/>
<reference evidence="4 5" key="1">
    <citation type="submission" date="2018-05" db="EMBL/GenBank/DDBJ databases">
        <title>Draft genome sequence of Scytalidium lignicola DSM 105466, a ubiquitous saprotrophic fungus.</title>
        <authorList>
            <person name="Buettner E."/>
            <person name="Gebauer A.M."/>
            <person name="Hofrichter M."/>
            <person name="Liers C."/>
            <person name="Kellner H."/>
        </authorList>
    </citation>
    <scope>NUCLEOTIDE SEQUENCE [LARGE SCALE GENOMIC DNA]</scope>
    <source>
        <strain evidence="4 5">DSM 105466</strain>
    </source>
</reference>
<feature type="domain" description="PhoD-like phosphatase metallophosphatase" evidence="3">
    <location>
        <begin position="297"/>
        <end position="569"/>
    </location>
</feature>
<evidence type="ECO:0000313" key="4">
    <source>
        <dbReference type="EMBL" id="RFU33438.1"/>
    </source>
</evidence>
<dbReference type="OMA" id="IHGPASF"/>
<evidence type="ECO:0000259" key="3">
    <source>
        <dbReference type="Pfam" id="PF09423"/>
    </source>
</evidence>
<dbReference type="SUPFAM" id="SSF56300">
    <property type="entry name" value="Metallo-dependent phosphatases"/>
    <property type="match status" value="1"/>
</dbReference>
<proteinExistence type="predicted"/>
<dbReference type="AlphaFoldDB" id="A0A3E2HJ41"/>
<evidence type="ECO:0000256" key="1">
    <source>
        <dbReference type="SAM" id="MobiDB-lite"/>
    </source>
</evidence>
<evidence type="ECO:0000256" key="2">
    <source>
        <dbReference type="SAM" id="Phobius"/>
    </source>
</evidence>
<accession>A0A3E2HJ41</accession>
<comment type="caution">
    <text evidence="4">The sequence shown here is derived from an EMBL/GenBank/DDBJ whole genome shotgun (WGS) entry which is preliminary data.</text>
</comment>
<feature type="transmembrane region" description="Helical" evidence="2">
    <location>
        <begin position="36"/>
        <end position="53"/>
    </location>
</feature>
<feature type="non-terminal residue" evidence="4">
    <location>
        <position position="638"/>
    </location>
</feature>
<keyword evidence="5" id="KW-1185">Reference proteome</keyword>
<name>A0A3E2HJ41_SCYLI</name>
<keyword evidence="2" id="KW-0812">Transmembrane</keyword>
<dbReference type="InterPro" id="IPR038607">
    <property type="entry name" value="PhoD-like_sf"/>
</dbReference>
<protein>
    <recommendedName>
        <fullName evidence="3">PhoD-like phosphatase metallophosphatase domain-containing protein</fullName>
    </recommendedName>
</protein>
<keyword evidence="2" id="KW-0472">Membrane</keyword>
<evidence type="ECO:0000313" key="5">
    <source>
        <dbReference type="Proteomes" id="UP000258309"/>
    </source>
</evidence>
<dbReference type="Pfam" id="PF09423">
    <property type="entry name" value="PhoD"/>
    <property type="match status" value="1"/>
</dbReference>
<dbReference type="PANTHER" id="PTHR43606">
    <property type="entry name" value="PHOSPHATASE, PUTATIVE (AFU_ORTHOLOGUE AFUA_6G08710)-RELATED"/>
    <property type="match status" value="1"/>
</dbReference>